<sequence length="180" mass="20707">MIKCYPKLKKHSQTFNKLIGQYISLVNQTLSNDKIIHSIPPDQYGRIHVINEYLASLKIASTSFLEYTRLIIEFCEISQSASKQQDDIFHTRISSVFNFGNNLGYLVDKIREDLEEINTKNITNIAEMLHRIEGITCNFTVAVNETAQRSKECYDNLRSTQKGAHTPLKPVLQMSYFGRN</sequence>
<comment type="caution">
    <text evidence="1">The sequence shown here is derived from an EMBL/GenBank/DDBJ whole genome shotgun (WGS) entry which is preliminary data.</text>
</comment>
<dbReference type="Proteomes" id="UP000886005">
    <property type="component" value="Unassembled WGS sequence"/>
</dbReference>
<protein>
    <submittedName>
        <fullName evidence="1">Uncharacterized protein</fullName>
    </submittedName>
</protein>
<reference evidence="1" key="1">
    <citation type="journal article" date="2020" name="mSystems">
        <title>Genome- and Community-Level Interaction Insights into Carbon Utilization and Element Cycling Functions of Hydrothermarchaeota in Hydrothermal Sediment.</title>
        <authorList>
            <person name="Zhou Z."/>
            <person name="Liu Y."/>
            <person name="Xu W."/>
            <person name="Pan J."/>
            <person name="Luo Z.H."/>
            <person name="Li M."/>
        </authorList>
    </citation>
    <scope>NUCLEOTIDE SEQUENCE [LARGE SCALE GENOMIC DNA]</scope>
    <source>
        <strain evidence="1">HyVt-456</strain>
    </source>
</reference>
<dbReference type="EMBL" id="DRLD01000161">
    <property type="protein sequence ID" value="HED10187.1"/>
    <property type="molecule type" value="Genomic_DNA"/>
</dbReference>
<gene>
    <name evidence="1" type="ORF">ENJ10_05835</name>
</gene>
<accession>A0A7V1PV30</accession>
<dbReference type="AlphaFoldDB" id="A0A7V1PV30"/>
<proteinExistence type="predicted"/>
<organism evidence="1">
    <name type="scientific">Caldithrix abyssi</name>
    <dbReference type="NCBI Taxonomy" id="187145"/>
    <lineage>
        <taxon>Bacteria</taxon>
        <taxon>Pseudomonadati</taxon>
        <taxon>Calditrichota</taxon>
        <taxon>Calditrichia</taxon>
        <taxon>Calditrichales</taxon>
        <taxon>Calditrichaceae</taxon>
        <taxon>Caldithrix</taxon>
    </lineage>
</organism>
<name>A0A7V1PV30_CALAY</name>
<evidence type="ECO:0000313" key="1">
    <source>
        <dbReference type="EMBL" id="HED10187.1"/>
    </source>
</evidence>